<dbReference type="Proteomes" id="UP001292094">
    <property type="component" value="Unassembled WGS sequence"/>
</dbReference>
<dbReference type="CDD" id="cd02440">
    <property type="entry name" value="AdoMet_MTases"/>
    <property type="match status" value="1"/>
</dbReference>
<keyword evidence="9" id="KW-0479">Metal-binding</keyword>
<comment type="caution">
    <text evidence="17">The sequence shown here is derived from an EMBL/GenBank/DDBJ whole genome shotgun (WGS) entry which is preliminary data.</text>
</comment>
<keyword evidence="3" id="KW-0597">Phosphoprotein</keyword>
<comment type="catalytic activity">
    <reaction evidence="15">
        <text>guanosine(26) in tRNA + 2 S-adenosyl-L-methionine = N(2)-dimethylguanosine(26) in tRNA + 2 S-adenosyl-L-homocysteine + 2 H(+)</text>
        <dbReference type="Rhea" id="RHEA:43140"/>
        <dbReference type="Rhea" id="RHEA-COMP:10359"/>
        <dbReference type="Rhea" id="RHEA-COMP:10360"/>
        <dbReference type="ChEBI" id="CHEBI:15378"/>
        <dbReference type="ChEBI" id="CHEBI:57856"/>
        <dbReference type="ChEBI" id="CHEBI:59789"/>
        <dbReference type="ChEBI" id="CHEBI:74269"/>
        <dbReference type="ChEBI" id="CHEBI:74513"/>
        <dbReference type="EC" id="2.1.1.216"/>
    </reaction>
</comment>
<comment type="subcellular location">
    <subcellularLocation>
        <location evidence="1">Nucleus</location>
        <location evidence="1">Nucleolus</location>
    </subcellularLocation>
</comment>
<feature type="compositionally biased region" description="Basic and acidic residues" evidence="16">
    <location>
        <begin position="14"/>
        <end position="24"/>
    </location>
</feature>
<keyword evidence="8 15" id="KW-0819">tRNA processing</keyword>
<keyword evidence="6 15" id="KW-0808">Transferase</keyword>
<evidence type="ECO:0000256" key="15">
    <source>
        <dbReference type="PROSITE-ProRule" id="PRU00958"/>
    </source>
</evidence>
<evidence type="ECO:0000256" key="16">
    <source>
        <dbReference type="SAM" id="MobiDB-lite"/>
    </source>
</evidence>
<evidence type="ECO:0000256" key="8">
    <source>
        <dbReference type="ARBA" id="ARBA00022694"/>
    </source>
</evidence>
<dbReference type="PANTHER" id="PTHR10631">
    <property type="entry name" value="N 2 ,N 2 -DIMETHYLGUANOSINE TRNA METHYLTRANSFERASE"/>
    <property type="match status" value="1"/>
</dbReference>
<keyword evidence="13 15" id="KW-0694">RNA-binding</keyword>
<dbReference type="GO" id="GO:0000049">
    <property type="term" value="F:tRNA binding"/>
    <property type="evidence" value="ECO:0007669"/>
    <property type="project" value="UniProtKB-UniRule"/>
</dbReference>
<dbReference type="InterPro" id="IPR029063">
    <property type="entry name" value="SAM-dependent_MTases_sf"/>
</dbReference>
<dbReference type="PANTHER" id="PTHR10631:SF1">
    <property type="entry name" value="TRMT1-LIKE PROTEIN"/>
    <property type="match status" value="1"/>
</dbReference>
<dbReference type="Pfam" id="PF02005">
    <property type="entry name" value="TRM"/>
    <property type="match status" value="1"/>
</dbReference>
<evidence type="ECO:0000256" key="5">
    <source>
        <dbReference type="ARBA" id="ARBA00022603"/>
    </source>
</evidence>
<feature type="compositionally biased region" description="Polar residues" evidence="16">
    <location>
        <begin position="406"/>
        <end position="416"/>
    </location>
</feature>
<reference evidence="17" key="1">
    <citation type="submission" date="2023-11" db="EMBL/GenBank/DDBJ databases">
        <title>Genome assemblies of two species of porcelain crab, Petrolisthes cinctipes and Petrolisthes manimaculis (Anomura: Porcellanidae).</title>
        <authorList>
            <person name="Angst P."/>
        </authorList>
    </citation>
    <scope>NUCLEOTIDE SEQUENCE</scope>
    <source>
        <strain evidence="17">PB745_02</strain>
        <tissue evidence="17">Gill</tissue>
    </source>
</reference>
<dbReference type="InterPro" id="IPR002905">
    <property type="entry name" value="Trm1"/>
</dbReference>
<dbReference type="Gene3D" id="3.40.50.150">
    <property type="entry name" value="Vaccinia Virus protein VP39"/>
    <property type="match status" value="1"/>
</dbReference>
<evidence type="ECO:0000256" key="12">
    <source>
        <dbReference type="ARBA" id="ARBA00022843"/>
    </source>
</evidence>
<keyword evidence="18" id="KW-1185">Reference proteome</keyword>
<organism evidence="17 18">
    <name type="scientific">Petrolisthes manimaculis</name>
    <dbReference type="NCBI Taxonomy" id="1843537"/>
    <lineage>
        <taxon>Eukaryota</taxon>
        <taxon>Metazoa</taxon>
        <taxon>Ecdysozoa</taxon>
        <taxon>Arthropoda</taxon>
        <taxon>Crustacea</taxon>
        <taxon>Multicrustacea</taxon>
        <taxon>Malacostraca</taxon>
        <taxon>Eumalacostraca</taxon>
        <taxon>Eucarida</taxon>
        <taxon>Decapoda</taxon>
        <taxon>Pleocyemata</taxon>
        <taxon>Anomura</taxon>
        <taxon>Galatheoidea</taxon>
        <taxon>Porcellanidae</taxon>
        <taxon>Petrolisthes</taxon>
    </lineage>
</organism>
<evidence type="ECO:0000256" key="10">
    <source>
        <dbReference type="ARBA" id="ARBA00022771"/>
    </source>
</evidence>
<evidence type="ECO:0000313" key="18">
    <source>
        <dbReference type="Proteomes" id="UP001292094"/>
    </source>
</evidence>
<accession>A0AAE1Q937</accession>
<evidence type="ECO:0000256" key="2">
    <source>
        <dbReference type="ARBA" id="ARBA00022499"/>
    </source>
</evidence>
<dbReference type="PROSITE" id="PS51626">
    <property type="entry name" value="SAM_MT_TRM1"/>
    <property type="match status" value="1"/>
</dbReference>
<keyword evidence="12" id="KW-0832">Ubl conjugation</keyword>
<feature type="region of interest" description="Disordered" evidence="16">
    <location>
        <begin position="386"/>
        <end position="417"/>
    </location>
</feature>
<keyword evidence="10" id="KW-0863">Zinc-finger</keyword>
<gene>
    <name evidence="17" type="ORF">Pmani_006697</name>
</gene>
<dbReference type="EC" id="2.1.1.216" evidence="15"/>
<dbReference type="GO" id="GO:0008270">
    <property type="term" value="F:zinc ion binding"/>
    <property type="evidence" value="ECO:0007669"/>
    <property type="project" value="UniProtKB-KW"/>
</dbReference>
<evidence type="ECO:0000256" key="7">
    <source>
        <dbReference type="ARBA" id="ARBA00022691"/>
    </source>
</evidence>
<comment type="similarity">
    <text evidence="15">Belongs to the class I-like SAM-binding methyltransferase superfamily. Trm1 family.</text>
</comment>
<evidence type="ECO:0000313" key="17">
    <source>
        <dbReference type="EMBL" id="KAK4322554.1"/>
    </source>
</evidence>
<evidence type="ECO:0000256" key="9">
    <source>
        <dbReference type="ARBA" id="ARBA00022723"/>
    </source>
</evidence>
<dbReference type="EMBL" id="JAWZYT010000513">
    <property type="protein sequence ID" value="KAK4322554.1"/>
    <property type="molecule type" value="Genomic_DNA"/>
</dbReference>
<dbReference type="GO" id="GO:0005730">
    <property type="term" value="C:nucleolus"/>
    <property type="evidence" value="ECO:0007669"/>
    <property type="project" value="UniProtKB-SubCell"/>
</dbReference>
<dbReference type="GO" id="GO:0002940">
    <property type="term" value="P:tRNA N2-guanine methylation"/>
    <property type="evidence" value="ECO:0007669"/>
    <property type="project" value="TreeGrafter"/>
</dbReference>
<name>A0AAE1Q937_9EUCA</name>
<sequence length="576" mass="63713">MAEEQRGGVNINTRKQDDKQEDVKNIVLSPSTAATAPPAAPPSEEIIEHGVKINVKGTVQAPKKHEVMYNSEMMLNRSVVLCALAAYSESGQCINGQVRCLDALGATGVAGLAWARQVPKVSVVINDQLQAATQRIKENAASNNLEVEVTTEDVSVLLHQRPFDFVFLDCYGSSVPYLDAAFRNIPKHGLLAVTSTDDAALYGKATDVTLRNYGGYIVKTSYAKELAARLVLASVIRAAAKCNKGVEVVCCVALKSFITVVVRVLRGPSAANKCVRKVRRIIHCCLCEDRAFYPQTVYPIEQPYSLLSCGCRSKSAGKVAVELGPVWCDEIFDPCFCQGMLTQANNLQLSHKVIALLQTVVGEAGCRDHPSTDVNLDKENTLTEGTEDTALVPEEEEEEEELHGQSYHSLPQSYQSLDDPDIERSPKRLKVDHPVLRSPPFYFNLHRHSPKGHDLGKINRIVEHLRRAKHKASRTHFDPEAIRTNCTLAEFTSLLVEFSRAQKTFGPFPYLLMQAVTAILVNYQTKTSKQRREQCTLGHNTKLAPKWEITSCTLTKYIYVDVGVVVQMLQRTSGSM</sequence>
<keyword evidence="2" id="KW-1017">Isopeptide bond</keyword>
<evidence type="ECO:0000256" key="6">
    <source>
        <dbReference type="ARBA" id="ARBA00022679"/>
    </source>
</evidence>
<evidence type="ECO:0000256" key="13">
    <source>
        <dbReference type="ARBA" id="ARBA00022884"/>
    </source>
</evidence>
<feature type="region of interest" description="Disordered" evidence="16">
    <location>
        <begin position="1"/>
        <end position="42"/>
    </location>
</feature>
<keyword evidence="5 15" id="KW-0489">Methyltransferase</keyword>
<keyword evidence="14" id="KW-0539">Nucleus</keyword>
<evidence type="ECO:0000256" key="1">
    <source>
        <dbReference type="ARBA" id="ARBA00004604"/>
    </source>
</evidence>
<evidence type="ECO:0000256" key="11">
    <source>
        <dbReference type="ARBA" id="ARBA00022833"/>
    </source>
</evidence>
<dbReference type="AlphaFoldDB" id="A0AAE1Q937"/>
<protein>
    <recommendedName>
        <fullName evidence="15">tRNA (guanine(26)-N(2))-dimethyltransferase</fullName>
        <ecNumber evidence="15">2.1.1.216</ecNumber>
    </recommendedName>
</protein>
<proteinExistence type="inferred from homology"/>
<keyword evidence="4 15" id="KW-0820">tRNA-binding</keyword>
<dbReference type="GO" id="GO:0160104">
    <property type="term" value="F:tRNA (guanine(26)-N2)-dimethyltransferase activity"/>
    <property type="evidence" value="ECO:0007669"/>
    <property type="project" value="UniProtKB-UniRule"/>
</dbReference>
<keyword evidence="7 15" id="KW-0949">S-adenosyl-L-methionine</keyword>
<evidence type="ECO:0000256" key="4">
    <source>
        <dbReference type="ARBA" id="ARBA00022555"/>
    </source>
</evidence>
<evidence type="ECO:0000256" key="3">
    <source>
        <dbReference type="ARBA" id="ARBA00022553"/>
    </source>
</evidence>
<keyword evidence="11" id="KW-0862">Zinc</keyword>
<evidence type="ECO:0000256" key="14">
    <source>
        <dbReference type="ARBA" id="ARBA00023242"/>
    </source>
</evidence>
<dbReference type="InterPro" id="IPR042296">
    <property type="entry name" value="tRNA_met_Trm1_C"/>
</dbReference>
<dbReference type="Gene3D" id="3.30.56.70">
    <property type="entry name" value="N2,N2-dimethylguanosine tRNA methyltransferase, C-terminal domain"/>
    <property type="match status" value="1"/>
</dbReference>
<dbReference type="SUPFAM" id="SSF53335">
    <property type="entry name" value="S-adenosyl-L-methionine-dependent methyltransferases"/>
    <property type="match status" value="1"/>
</dbReference>